<dbReference type="SUPFAM" id="SSF51905">
    <property type="entry name" value="FAD/NAD(P)-binding domain"/>
    <property type="match status" value="1"/>
</dbReference>
<dbReference type="EMBL" id="CP087714">
    <property type="protein sequence ID" value="XAT64051.1"/>
    <property type="molecule type" value="Genomic_DNA"/>
</dbReference>
<dbReference type="InterPro" id="IPR028348">
    <property type="entry name" value="FAD-binding_protein"/>
</dbReference>
<dbReference type="Pfam" id="PF21688">
    <property type="entry name" value="FAD-depend_C"/>
    <property type="match status" value="1"/>
</dbReference>
<evidence type="ECO:0000313" key="4">
    <source>
        <dbReference type="Proteomes" id="UP001492541"/>
    </source>
</evidence>
<dbReference type="InterPro" id="IPR036188">
    <property type="entry name" value="FAD/NAD-bd_sf"/>
</dbReference>
<dbReference type="PIRSF" id="PIRSF038984">
    <property type="entry name" value="FAD_binding_protein"/>
    <property type="match status" value="1"/>
</dbReference>
<protein>
    <submittedName>
        <fullName evidence="3">NAD(P)/FAD-dependent oxidoreductase</fullName>
    </submittedName>
</protein>
<dbReference type="PRINTS" id="PR00411">
    <property type="entry name" value="PNDRDTASEI"/>
</dbReference>
<sequence length="469" mass="51903">MNRYDVIIVGAGPGGLFSAYKLAGKARVAVFEMGRSIERRKCPSDLSESFCLKCNPCNVTAGVGGAGGLSDGKLNYVHPNFPESFTVGGDFLGLVDEEYLIEKMDEVDRIFLEHGAPDELYGDNVDELLALMRRANSAGIEFVPLRQRHVGSDELPKVIGSMQDYLSGNGIEIYTNTTVVNIDPKEKKVVTQDGKEYFYDYLIIGVGRGGAEWLEKWVRNYDFAISKEAKAIDVGVRVEVPATIMDEITSIIYDPKLRITTKKHDDYMRTFCTCPRGWVIREDYGEFSLVNGHSKAKEKTNNSNFALLGHYVFTEPFDMPNEWGRDLAKITTKLGGGNPLVQRLKDLRLGRRSTEMRIKNNRLLKPTLKTAVPGDISLAYPGRVVDDIIDALEQLDKVIPGVADDSTLLYAPEIKFYSLKLEISPEMETNIPGIYAIGDGAGISRGIVGAAVTGLIAAESILRRVKNDR</sequence>
<evidence type="ECO:0000313" key="3">
    <source>
        <dbReference type="EMBL" id="XAT64051.1"/>
    </source>
</evidence>
<dbReference type="Proteomes" id="UP001492541">
    <property type="component" value="Chromosome"/>
</dbReference>
<dbReference type="RefSeq" id="WP_193806547.1">
    <property type="nucleotide sequence ID" value="NZ_CP087714.1"/>
</dbReference>
<evidence type="ECO:0000259" key="1">
    <source>
        <dbReference type="Pfam" id="PF07992"/>
    </source>
</evidence>
<dbReference type="InterPro" id="IPR023753">
    <property type="entry name" value="FAD/NAD-binding_dom"/>
</dbReference>
<dbReference type="PANTHER" id="PTHR43106:SF1">
    <property type="entry name" value="DEHYDROGENASE-RELATED"/>
    <property type="match status" value="1"/>
</dbReference>
<organism evidence="3 4">
    <name type="scientific">Geoglobus acetivorans</name>
    <dbReference type="NCBI Taxonomy" id="565033"/>
    <lineage>
        <taxon>Archaea</taxon>
        <taxon>Methanobacteriati</taxon>
        <taxon>Methanobacteriota</taxon>
        <taxon>Archaeoglobi</taxon>
        <taxon>Archaeoglobales</taxon>
        <taxon>Archaeoglobaceae</taxon>
        <taxon>Geoglobus</taxon>
    </lineage>
</organism>
<reference evidence="3 4" key="1">
    <citation type="submission" date="2021-11" db="EMBL/GenBank/DDBJ databases">
        <title>Whole genome of Geoglobus acetivorans.</title>
        <authorList>
            <person name="Liu D."/>
        </authorList>
    </citation>
    <scope>NUCLEOTIDE SEQUENCE [LARGE SCALE GENOMIC DNA]</scope>
    <source>
        <strain evidence="3 4">SBH6</strain>
    </source>
</reference>
<name>A0ABZ3H3A4_GEOAI</name>
<dbReference type="Gene3D" id="3.50.50.60">
    <property type="entry name" value="FAD/NAD(P)-binding domain"/>
    <property type="match status" value="2"/>
</dbReference>
<feature type="domain" description="FAD-dependent protein C-terminal" evidence="2">
    <location>
        <begin position="233"/>
        <end position="413"/>
    </location>
</feature>
<gene>
    <name evidence="3" type="ORF">LPQ35_01410</name>
</gene>
<dbReference type="Gene3D" id="3.50.50.100">
    <property type="match status" value="1"/>
</dbReference>
<dbReference type="PANTHER" id="PTHR43106">
    <property type="entry name" value="DEHYDROGENASE-RELATED"/>
    <property type="match status" value="1"/>
</dbReference>
<feature type="domain" description="FAD/NAD(P)-binding" evidence="1">
    <location>
        <begin position="157"/>
        <end position="210"/>
    </location>
</feature>
<dbReference type="InterPro" id="IPR049516">
    <property type="entry name" value="FAD-depend_C"/>
</dbReference>
<evidence type="ECO:0000259" key="2">
    <source>
        <dbReference type="Pfam" id="PF21688"/>
    </source>
</evidence>
<keyword evidence="4" id="KW-1185">Reference proteome</keyword>
<accession>A0ABZ3H3A4</accession>
<dbReference type="GeneID" id="90448301"/>
<proteinExistence type="predicted"/>
<dbReference type="Pfam" id="PF07992">
    <property type="entry name" value="Pyr_redox_2"/>
    <property type="match status" value="1"/>
</dbReference>